<reference evidence="2" key="1">
    <citation type="journal article" date="2019" name="Int. J. Syst. Evol. Microbiol.">
        <title>The Global Catalogue of Microorganisms (GCM) 10K type strain sequencing project: providing services to taxonomists for standard genome sequencing and annotation.</title>
        <authorList>
            <consortium name="The Broad Institute Genomics Platform"/>
            <consortium name="The Broad Institute Genome Sequencing Center for Infectious Disease"/>
            <person name="Wu L."/>
            <person name="Ma J."/>
        </authorList>
    </citation>
    <scope>NUCLEOTIDE SEQUENCE [LARGE SCALE GENOMIC DNA]</scope>
    <source>
        <strain evidence="2">JCM 17630</strain>
    </source>
</reference>
<proteinExistence type="predicted"/>
<accession>A0ABP8CIF6</accession>
<dbReference type="EMBL" id="BAABCA010000015">
    <property type="protein sequence ID" value="GAA4239748.1"/>
    <property type="molecule type" value="Genomic_DNA"/>
</dbReference>
<evidence type="ECO:0000313" key="1">
    <source>
        <dbReference type="EMBL" id="GAA4239748.1"/>
    </source>
</evidence>
<protein>
    <submittedName>
        <fullName evidence="1">Uncharacterized protein</fullName>
    </submittedName>
</protein>
<dbReference type="Proteomes" id="UP001501496">
    <property type="component" value="Unassembled WGS sequence"/>
</dbReference>
<dbReference type="RefSeq" id="WP_299436457.1">
    <property type="nucleotide sequence ID" value="NZ_BAABCA010000015.1"/>
</dbReference>
<organism evidence="1 2">
    <name type="scientific">Postechiella marina</name>
    <dbReference type="NCBI Taxonomy" id="943941"/>
    <lineage>
        <taxon>Bacteria</taxon>
        <taxon>Pseudomonadati</taxon>
        <taxon>Bacteroidota</taxon>
        <taxon>Flavobacteriia</taxon>
        <taxon>Flavobacteriales</taxon>
        <taxon>Flavobacteriaceae</taxon>
        <taxon>Postechiella</taxon>
    </lineage>
</organism>
<sequence>MKILSQITPAETMLIKDCSYVKLKDLMKFTFMDLLLKKVIEIKEIDKKSHPRDNYIRTYTYVISGKNFNKYQPKNHELIYLSPFIKSPSIQILFKNFIKMAYDTSNGSWNFKKSTRSNREITPYFKQSFLLNLFRLNKLTDNGNKLRREISNYLNEIDKSIDHLLHNDKKKGLELLLRIGGNIFLLKNLDFQLLKTIDKELLNQQKVLHSDTYDSDSDWWLYVDFFEDDYMFDSYFDSFDDTLDSFDSEFDASGCSSCDSGCSSCGGCGGCD</sequence>
<name>A0ABP8CIF6_9FLAO</name>
<comment type="caution">
    <text evidence="1">The sequence shown here is derived from an EMBL/GenBank/DDBJ whole genome shotgun (WGS) entry which is preliminary data.</text>
</comment>
<keyword evidence="2" id="KW-1185">Reference proteome</keyword>
<gene>
    <name evidence="1" type="ORF">GCM10022291_35150</name>
</gene>
<evidence type="ECO:0000313" key="2">
    <source>
        <dbReference type="Proteomes" id="UP001501496"/>
    </source>
</evidence>